<keyword evidence="7" id="KW-0805">Transcription regulation</keyword>
<dbReference type="InterPro" id="IPR018501">
    <property type="entry name" value="DDT_dom"/>
</dbReference>
<feature type="region of interest" description="Disordered" evidence="10">
    <location>
        <begin position="1"/>
        <end position="37"/>
    </location>
</feature>
<feature type="domain" description="DDT" evidence="11">
    <location>
        <begin position="199"/>
        <end position="264"/>
    </location>
</feature>
<gene>
    <name evidence="12" type="ORF">AAHA92_29477</name>
</gene>
<evidence type="ECO:0000256" key="7">
    <source>
        <dbReference type="ARBA" id="ARBA00023015"/>
    </source>
</evidence>
<evidence type="ECO:0000256" key="2">
    <source>
        <dbReference type="ARBA" id="ARBA00004496"/>
    </source>
</evidence>
<dbReference type="PANTHER" id="PTHR31169">
    <property type="entry name" value="OS05G0300700 PROTEIN"/>
    <property type="match status" value="1"/>
</dbReference>
<dbReference type="InterPro" id="IPR040221">
    <property type="entry name" value="CDCA7/CDA7L"/>
</dbReference>
<keyword evidence="3" id="KW-0963">Cytoplasm</keyword>
<comment type="caution">
    <text evidence="12">The sequence shown here is derived from an EMBL/GenBank/DDBJ whole genome shotgun (WGS) entry which is preliminary data.</text>
</comment>
<keyword evidence="8" id="KW-0804">Transcription</keyword>
<name>A0ABD1FYK2_SALDI</name>
<organism evidence="12 13">
    <name type="scientific">Salvia divinorum</name>
    <name type="common">Maria pastora</name>
    <name type="synonym">Diviner's sage</name>
    <dbReference type="NCBI Taxonomy" id="28513"/>
    <lineage>
        <taxon>Eukaryota</taxon>
        <taxon>Viridiplantae</taxon>
        <taxon>Streptophyta</taxon>
        <taxon>Embryophyta</taxon>
        <taxon>Tracheophyta</taxon>
        <taxon>Spermatophyta</taxon>
        <taxon>Magnoliopsida</taxon>
        <taxon>eudicotyledons</taxon>
        <taxon>Gunneridae</taxon>
        <taxon>Pentapetalae</taxon>
        <taxon>asterids</taxon>
        <taxon>lamiids</taxon>
        <taxon>Lamiales</taxon>
        <taxon>Lamiaceae</taxon>
        <taxon>Nepetoideae</taxon>
        <taxon>Mentheae</taxon>
        <taxon>Salviinae</taxon>
        <taxon>Salvia</taxon>
        <taxon>Salvia subgen. Calosphace</taxon>
    </lineage>
</organism>
<evidence type="ECO:0000256" key="10">
    <source>
        <dbReference type="SAM" id="MobiDB-lite"/>
    </source>
</evidence>
<evidence type="ECO:0000256" key="5">
    <source>
        <dbReference type="ARBA" id="ARBA00022553"/>
    </source>
</evidence>
<dbReference type="PROSITE" id="PS50827">
    <property type="entry name" value="DDT"/>
    <property type="match status" value="1"/>
</dbReference>
<evidence type="ECO:0000256" key="6">
    <source>
        <dbReference type="ARBA" id="ARBA00022843"/>
    </source>
</evidence>
<dbReference type="PANTHER" id="PTHR31169:SF8">
    <property type="entry name" value="ZINC-FINGER DOMAIN OF MONOAMINE-OXIDASE A REPRESSOR R1 PROTEIN"/>
    <property type="match status" value="1"/>
</dbReference>
<dbReference type="Pfam" id="PF10497">
    <property type="entry name" value="zf-4CXXC_R1"/>
    <property type="match status" value="1"/>
</dbReference>
<evidence type="ECO:0000256" key="9">
    <source>
        <dbReference type="ARBA" id="ARBA00023242"/>
    </source>
</evidence>
<dbReference type="EMBL" id="JBEAFC010000011">
    <property type="protein sequence ID" value="KAL1536901.1"/>
    <property type="molecule type" value="Genomic_DNA"/>
</dbReference>
<keyword evidence="4" id="KW-1017">Isopeptide bond</keyword>
<dbReference type="SMART" id="SM00571">
    <property type="entry name" value="DDT"/>
    <property type="match status" value="1"/>
</dbReference>
<dbReference type="GO" id="GO:0005737">
    <property type="term" value="C:cytoplasm"/>
    <property type="evidence" value="ECO:0007669"/>
    <property type="project" value="UniProtKB-SubCell"/>
</dbReference>
<evidence type="ECO:0000313" key="13">
    <source>
        <dbReference type="Proteomes" id="UP001567538"/>
    </source>
</evidence>
<sequence>MAVEASLGSSVASPSAKRVKSTAKPAVGSQVSESGDGVHCHQCRQKTRVSAAACKNHMKNKPCLVKICSKCLLNRYGEKVEDVASFEEWMCPKCRGICNCSVCMKRRGHQPTGALTNTAKATGFSSVTEMLIAEGLDNEKDVVFSARKRVKENLNADDNTTSKKMKHSKLAETSHTIRKEIVLPVGTNLRSVAGIDVPAEDVGNALEFLEFCYVFGEILKLKNGEAECVLRDILHGRTAKRGRSCPVVLFHIHLLSIIKKEEGEKFAKPNPSSWFNALKKCLAESQCVLEVLGTGYLDQAVDYDALNASEMLRVLNLLCIHVLGTKKLRNWIEHQKTQFDQKAKEAKLKVFDARDKIKTLQQKIKDDIAKAIDDRDGEQKAIVSHTRSVAEQARGKLLESEAMLLKIDQTADTIRVEPIFTDCSGHMYWKLNCADESDVLHQYVGKGDALTLNEKWFALSAKEKEEIGKNITTRRK</sequence>
<comment type="subcellular location">
    <subcellularLocation>
        <location evidence="2">Cytoplasm</location>
    </subcellularLocation>
    <subcellularLocation>
        <location evidence="1">Nucleus</location>
    </subcellularLocation>
</comment>
<proteinExistence type="predicted"/>
<evidence type="ECO:0000313" key="12">
    <source>
        <dbReference type="EMBL" id="KAL1536901.1"/>
    </source>
</evidence>
<protein>
    <recommendedName>
        <fullName evidence="11">DDT domain-containing protein</fullName>
    </recommendedName>
</protein>
<dbReference type="Proteomes" id="UP001567538">
    <property type="component" value="Unassembled WGS sequence"/>
</dbReference>
<keyword evidence="5" id="KW-0597">Phosphoprotein</keyword>
<keyword evidence="9" id="KW-0539">Nucleus</keyword>
<keyword evidence="13" id="KW-1185">Reference proteome</keyword>
<keyword evidence="6" id="KW-0832">Ubl conjugation</keyword>
<evidence type="ECO:0000256" key="8">
    <source>
        <dbReference type="ARBA" id="ARBA00023163"/>
    </source>
</evidence>
<accession>A0ABD1FYK2</accession>
<dbReference type="InterPro" id="IPR018866">
    <property type="entry name" value="Znf-4CXXC_R1"/>
</dbReference>
<evidence type="ECO:0000256" key="3">
    <source>
        <dbReference type="ARBA" id="ARBA00022490"/>
    </source>
</evidence>
<dbReference type="AlphaFoldDB" id="A0ABD1FYK2"/>
<evidence type="ECO:0000256" key="1">
    <source>
        <dbReference type="ARBA" id="ARBA00004123"/>
    </source>
</evidence>
<dbReference type="GO" id="GO:0005634">
    <property type="term" value="C:nucleus"/>
    <property type="evidence" value="ECO:0007669"/>
    <property type="project" value="UniProtKB-SubCell"/>
</dbReference>
<evidence type="ECO:0000259" key="11">
    <source>
        <dbReference type="PROSITE" id="PS50827"/>
    </source>
</evidence>
<reference evidence="12 13" key="1">
    <citation type="submission" date="2024-06" db="EMBL/GenBank/DDBJ databases">
        <title>A chromosome level genome sequence of Diviner's sage (Salvia divinorum).</title>
        <authorList>
            <person name="Ford S.A."/>
            <person name="Ro D.-K."/>
            <person name="Ness R.W."/>
            <person name="Phillips M.A."/>
        </authorList>
    </citation>
    <scope>NUCLEOTIDE SEQUENCE [LARGE SCALE GENOMIC DNA]</scope>
    <source>
        <strain evidence="12">SAF-2024a</strain>
        <tissue evidence="12">Leaf</tissue>
    </source>
</reference>
<evidence type="ECO:0000256" key="4">
    <source>
        <dbReference type="ARBA" id="ARBA00022499"/>
    </source>
</evidence>